<feature type="compositionally biased region" description="Basic and acidic residues" evidence="1">
    <location>
        <begin position="72"/>
        <end position="86"/>
    </location>
</feature>
<name>A0A3S4DPI3_9HYPH</name>
<proteinExistence type="predicted"/>
<feature type="signal peptide" evidence="2">
    <location>
        <begin position="1"/>
        <end position="23"/>
    </location>
</feature>
<evidence type="ECO:0000256" key="2">
    <source>
        <dbReference type="SAM" id="SignalP"/>
    </source>
</evidence>
<protein>
    <recommendedName>
        <fullName evidence="5">DUF3551 domain-containing protein</fullName>
    </recommendedName>
</protein>
<evidence type="ECO:0008006" key="5">
    <source>
        <dbReference type="Google" id="ProtNLM"/>
    </source>
</evidence>
<evidence type="ECO:0000313" key="4">
    <source>
        <dbReference type="Proteomes" id="UP000268844"/>
    </source>
</evidence>
<evidence type="ECO:0000256" key="1">
    <source>
        <dbReference type="SAM" id="MobiDB-lite"/>
    </source>
</evidence>
<dbReference type="RefSeq" id="WP_126149797.1">
    <property type="nucleotide sequence ID" value="NZ_JBHTMH010000002.1"/>
</dbReference>
<reference evidence="3 4" key="1">
    <citation type="submission" date="2018-12" db="EMBL/GenBank/DDBJ databases">
        <authorList>
            <person name="Criscuolo A."/>
        </authorList>
    </citation>
    <scope>NUCLEOTIDE SEQUENCE [LARGE SCALE GENOMIC DNA]</scope>
    <source>
        <strain evidence="3">ACIP1116281</strain>
    </source>
</reference>
<keyword evidence="4" id="KW-1185">Reference proteome</keyword>
<accession>A0A3S4DPI3</accession>
<gene>
    <name evidence="3" type="ORF">DEVEQU_01335</name>
</gene>
<sequence>MIRPIFAAIGLGLCLTGTAPAFAEAPKICTTKVCASWAWIGYNGQKTYKCERYETRIMSKCGPAVPNSDFDWGPRRSDDPASGDKS</sequence>
<keyword evidence="2" id="KW-0732">Signal</keyword>
<dbReference type="EMBL" id="UZWD01000021">
    <property type="protein sequence ID" value="VDS04204.1"/>
    <property type="molecule type" value="Genomic_DNA"/>
</dbReference>
<feature type="chain" id="PRO_5018620670" description="DUF3551 domain-containing protein" evidence="2">
    <location>
        <begin position="24"/>
        <end position="86"/>
    </location>
</feature>
<organism evidence="3 4">
    <name type="scientific">Devosia equisanguinis</name>
    <dbReference type="NCBI Taxonomy" id="2490941"/>
    <lineage>
        <taxon>Bacteria</taxon>
        <taxon>Pseudomonadati</taxon>
        <taxon>Pseudomonadota</taxon>
        <taxon>Alphaproteobacteria</taxon>
        <taxon>Hyphomicrobiales</taxon>
        <taxon>Devosiaceae</taxon>
        <taxon>Devosia</taxon>
    </lineage>
</organism>
<feature type="region of interest" description="Disordered" evidence="1">
    <location>
        <begin position="64"/>
        <end position="86"/>
    </location>
</feature>
<evidence type="ECO:0000313" key="3">
    <source>
        <dbReference type="EMBL" id="VDS04204.1"/>
    </source>
</evidence>
<dbReference type="AlphaFoldDB" id="A0A3S4DPI3"/>
<dbReference type="Proteomes" id="UP000268844">
    <property type="component" value="Unassembled WGS sequence"/>
</dbReference>